<dbReference type="InterPro" id="IPR036055">
    <property type="entry name" value="LDL_receptor-like_sf"/>
</dbReference>
<dbReference type="GO" id="GO:0005886">
    <property type="term" value="C:plasma membrane"/>
    <property type="evidence" value="ECO:0007669"/>
    <property type="project" value="TreeGrafter"/>
</dbReference>
<dbReference type="PROSITE" id="PS01180">
    <property type="entry name" value="CUB"/>
    <property type="match status" value="1"/>
</dbReference>
<dbReference type="InParanoid" id="A0A067R7E6"/>
<dbReference type="InterPro" id="IPR002172">
    <property type="entry name" value="LDrepeatLR_classA_rpt"/>
</dbReference>
<dbReference type="Proteomes" id="UP000027135">
    <property type="component" value="Unassembled WGS sequence"/>
</dbReference>
<dbReference type="InterPro" id="IPR053207">
    <property type="entry name" value="Non-NMDA_GluR_Accessory"/>
</dbReference>
<feature type="disulfide bond" evidence="2">
    <location>
        <begin position="8"/>
        <end position="26"/>
    </location>
</feature>
<dbReference type="InterPro" id="IPR035914">
    <property type="entry name" value="Sperma_CUB_dom_sf"/>
</dbReference>
<feature type="transmembrane region" description="Helical" evidence="3">
    <location>
        <begin position="1008"/>
        <end position="1033"/>
    </location>
</feature>
<proteinExistence type="predicted"/>
<feature type="disulfide bond" evidence="2">
    <location>
        <begin position="1"/>
        <end position="13"/>
    </location>
</feature>
<evidence type="ECO:0000256" key="1">
    <source>
        <dbReference type="ARBA" id="ARBA00023157"/>
    </source>
</evidence>
<dbReference type="InterPro" id="IPR056707">
    <property type="entry name" value="DUF7805"/>
</dbReference>
<dbReference type="SUPFAM" id="SSF49854">
    <property type="entry name" value="Spermadhesin, CUB domain"/>
    <property type="match status" value="2"/>
</dbReference>
<feature type="non-terminal residue" evidence="5">
    <location>
        <position position="1"/>
    </location>
</feature>
<accession>A0A067R7E6</accession>
<dbReference type="InterPro" id="IPR023415">
    <property type="entry name" value="LDLR_class-A_CS"/>
</dbReference>
<feature type="domain" description="CUB" evidence="4">
    <location>
        <begin position="260"/>
        <end position="425"/>
    </location>
</feature>
<dbReference type="SMART" id="SM00192">
    <property type="entry name" value="LDLa"/>
    <property type="match status" value="2"/>
</dbReference>
<dbReference type="PANTHER" id="PTHR47537:SF4">
    <property type="entry name" value="GH12701P"/>
    <property type="match status" value="1"/>
</dbReference>
<name>A0A067R7E6_ZOONE</name>
<keyword evidence="3" id="KW-0472">Membrane</keyword>
<dbReference type="PRINTS" id="PR00261">
    <property type="entry name" value="LDLRECEPTOR"/>
</dbReference>
<keyword evidence="6" id="KW-1185">Reference proteome</keyword>
<dbReference type="PROSITE" id="PS50068">
    <property type="entry name" value="LDLRA_2"/>
    <property type="match status" value="1"/>
</dbReference>
<dbReference type="InterPro" id="IPR000859">
    <property type="entry name" value="CUB_dom"/>
</dbReference>
<organism evidence="5 6">
    <name type="scientific">Zootermopsis nevadensis</name>
    <name type="common">Dampwood termite</name>
    <dbReference type="NCBI Taxonomy" id="136037"/>
    <lineage>
        <taxon>Eukaryota</taxon>
        <taxon>Metazoa</taxon>
        <taxon>Ecdysozoa</taxon>
        <taxon>Arthropoda</taxon>
        <taxon>Hexapoda</taxon>
        <taxon>Insecta</taxon>
        <taxon>Pterygota</taxon>
        <taxon>Neoptera</taxon>
        <taxon>Polyneoptera</taxon>
        <taxon>Dictyoptera</taxon>
        <taxon>Blattodea</taxon>
        <taxon>Blattoidea</taxon>
        <taxon>Termitoidae</taxon>
        <taxon>Termopsidae</taxon>
        <taxon>Zootermopsis</taxon>
    </lineage>
</organism>
<feature type="non-terminal residue" evidence="5">
    <location>
        <position position="1050"/>
    </location>
</feature>
<dbReference type="Gene3D" id="4.10.400.10">
    <property type="entry name" value="Low-density Lipoprotein Receptor"/>
    <property type="match status" value="1"/>
</dbReference>
<dbReference type="AlphaFoldDB" id="A0A067R7E6"/>
<comment type="caution">
    <text evidence="2">Lacks conserved residue(s) required for the propagation of feature annotation.</text>
</comment>
<keyword evidence="1 2" id="KW-1015">Disulfide bond</keyword>
<evidence type="ECO:0000256" key="2">
    <source>
        <dbReference type="PROSITE-ProRule" id="PRU00124"/>
    </source>
</evidence>
<dbReference type="PANTHER" id="PTHR47537">
    <property type="entry name" value="CUBILIN"/>
    <property type="match status" value="1"/>
</dbReference>
<keyword evidence="3" id="KW-0812">Transmembrane</keyword>
<dbReference type="FunFam" id="2.60.120.290:FF:000065">
    <property type="entry name" value="Uncharacterized protein, isoform E"/>
    <property type="match status" value="1"/>
</dbReference>
<dbReference type="Pfam" id="PF25090">
    <property type="entry name" value="DUF7805"/>
    <property type="match status" value="1"/>
</dbReference>
<dbReference type="CDD" id="cd00112">
    <property type="entry name" value="LDLa"/>
    <property type="match status" value="1"/>
</dbReference>
<dbReference type="eggNOG" id="ENOG502QUJQ">
    <property type="taxonomic scope" value="Eukaryota"/>
</dbReference>
<dbReference type="EMBL" id="KK852687">
    <property type="protein sequence ID" value="KDR18394.1"/>
    <property type="molecule type" value="Genomic_DNA"/>
</dbReference>
<dbReference type="FunCoup" id="A0A067R7E6">
    <property type="interactions" value="117"/>
</dbReference>
<sequence length="1050" mass="116807">CRRSEFPCENGRCVPLNRLCDAADDCGDSSDEPRFCTPCNRTYYGDVGKTYQLELHRPREDRLPFVCYLTFQAAGGDLGDLVQLTFDSFTLGRFLSFTAGGCPDGSLQISEADRPVVGGSWCGTSGGAALYYSETRAVSLALRLTRLASDQTGYNFDYRMGYKMLPRDAAVVRYGGSLPGQYTADIFNGEELCFLRGSQEATVLHGAEESVLIPAGTLHTVAYLNLSTPVPLTTPVSSPTATPTPRPQYDLGDLMSGTYCSRLFTDCDRKTCRLQSPNFPGIYPRNLTCYYAVRQHDVPAGKQALIAVRQPEGHLVAIRSQRQPSSFSSLIHQQSNSESHPALIPPFRQVWSECDDVQDYVTVYDGYTTRDAVLLKFCGGGEAVPEAVSSGPELLVEFTSSPYGTFVYPAPLQALHGFQLEIQVRFVDQHSPTFARNKRCEFWIRGSNKGTLETPQHSLPRNTTCLYHLQGAKTPILPLQYPADLRPPPPRYKVWISILKFHVSSTIDPQLQEEEGCTSQLNIWDGALKKIQESTKCNDIVCGNKVLVTATEAGNATLLATFCKDRVPRSCDHKLLANSTRLPRPCSLAESFLSSGDSLTLELRLAESTALRPVSFRAFYEFVDLHVDGEQYGTGPCSRKFVRRSQAPLPEMTQNFKAPRNVFLYGRGGSPNMSCTYRFEAQRGERVKLRITRLQTGGRRCSNVLQPDLGRFQCDADCTASLRVYEQPWADNQPLERDCLCSSTRQMLPFTFVSTSHVVELLFTVTGMNASDDFNNFNFEGSWEFIRTPVCARKQRLSGASGEIKFRSPSRTPEEVNCENHPWLIEPAAGRYLYVKMRGVPLQQRWVSADQVNDTNDQAHQQQAVCGTRNRIALHSGGSVHVVVCPQPPMSQRHHIVEVFSEGWVISGTKLVHHPVFSTEDQVGQQSRSVTVEFLAHEAGSYSLTWLELARRRSVLPPAGYVMEDCVHRCPELDACINSSLWCDGVSHCPSGYDEAAKHCSFILRLPLLYLALGAAGILVICCSLCLIACSACRRQRHSTHHRRIKSLPS</sequence>
<protein>
    <recommendedName>
        <fullName evidence="4">CUB domain-containing protein</fullName>
    </recommendedName>
</protein>
<dbReference type="Pfam" id="PF00057">
    <property type="entry name" value="Ldl_recept_a"/>
    <property type="match status" value="1"/>
</dbReference>
<dbReference type="OMA" id="NVKPKWK"/>
<dbReference type="SUPFAM" id="SSF57424">
    <property type="entry name" value="LDL receptor-like module"/>
    <property type="match status" value="1"/>
</dbReference>
<dbReference type="SMART" id="SM00042">
    <property type="entry name" value="CUB"/>
    <property type="match status" value="1"/>
</dbReference>
<evidence type="ECO:0000313" key="5">
    <source>
        <dbReference type="EMBL" id="KDR18394.1"/>
    </source>
</evidence>
<evidence type="ECO:0000313" key="6">
    <source>
        <dbReference type="Proteomes" id="UP000027135"/>
    </source>
</evidence>
<dbReference type="Gene3D" id="2.60.120.290">
    <property type="entry name" value="Spermadhesin, CUB domain"/>
    <property type="match status" value="3"/>
</dbReference>
<keyword evidence="3" id="KW-1133">Transmembrane helix</keyword>
<dbReference type="CDD" id="cd00041">
    <property type="entry name" value="CUB"/>
    <property type="match status" value="1"/>
</dbReference>
<dbReference type="STRING" id="136037.A0A067R7E6"/>
<evidence type="ECO:0000259" key="4">
    <source>
        <dbReference type="PROSITE" id="PS01180"/>
    </source>
</evidence>
<gene>
    <name evidence="5" type="ORF">L798_07556</name>
</gene>
<reference evidence="5 6" key="1">
    <citation type="journal article" date="2014" name="Nat. Commun.">
        <title>Molecular traces of alternative social organization in a termite genome.</title>
        <authorList>
            <person name="Terrapon N."/>
            <person name="Li C."/>
            <person name="Robertson H.M."/>
            <person name="Ji L."/>
            <person name="Meng X."/>
            <person name="Booth W."/>
            <person name="Chen Z."/>
            <person name="Childers C.P."/>
            <person name="Glastad K.M."/>
            <person name="Gokhale K."/>
            <person name="Gowin J."/>
            <person name="Gronenberg W."/>
            <person name="Hermansen R.A."/>
            <person name="Hu H."/>
            <person name="Hunt B.G."/>
            <person name="Huylmans A.K."/>
            <person name="Khalil S.M."/>
            <person name="Mitchell R.D."/>
            <person name="Munoz-Torres M.C."/>
            <person name="Mustard J.A."/>
            <person name="Pan H."/>
            <person name="Reese J.T."/>
            <person name="Scharf M.E."/>
            <person name="Sun F."/>
            <person name="Vogel H."/>
            <person name="Xiao J."/>
            <person name="Yang W."/>
            <person name="Yang Z."/>
            <person name="Yang Z."/>
            <person name="Zhou J."/>
            <person name="Zhu J."/>
            <person name="Brent C.S."/>
            <person name="Elsik C.G."/>
            <person name="Goodisman M.A."/>
            <person name="Liberles D.A."/>
            <person name="Roe R.M."/>
            <person name="Vargo E.L."/>
            <person name="Vilcinskas A."/>
            <person name="Wang J."/>
            <person name="Bornberg-Bauer E."/>
            <person name="Korb J."/>
            <person name="Zhang G."/>
            <person name="Liebig J."/>
        </authorList>
    </citation>
    <scope>NUCLEOTIDE SEQUENCE [LARGE SCALE GENOMIC DNA]</scope>
    <source>
        <tissue evidence="5">Whole organism</tissue>
    </source>
</reference>
<evidence type="ECO:0000256" key="3">
    <source>
        <dbReference type="SAM" id="Phobius"/>
    </source>
</evidence>
<dbReference type="PROSITE" id="PS01209">
    <property type="entry name" value="LDLRA_1"/>
    <property type="match status" value="1"/>
</dbReference>